<feature type="region of interest" description="Disordered" evidence="1">
    <location>
        <begin position="1"/>
        <end position="142"/>
    </location>
</feature>
<keyword evidence="2" id="KW-0472">Membrane</keyword>
<gene>
    <name evidence="3" type="ORF">GQ466_22170</name>
</gene>
<evidence type="ECO:0000313" key="4">
    <source>
        <dbReference type="Proteomes" id="UP000431901"/>
    </source>
</evidence>
<reference evidence="3 4" key="1">
    <citation type="submission" date="2019-12" db="EMBL/GenBank/DDBJ databases">
        <title>Nocardia macrotermitis sp. nov. and Nocardia aurantia sp. nov., isolated from the gut of the fungus growing-termite Macrotermes natalensis.</title>
        <authorList>
            <person name="Christine B."/>
            <person name="Rene B."/>
        </authorList>
    </citation>
    <scope>NUCLEOTIDE SEQUENCE [LARGE SCALE GENOMIC DNA]</scope>
    <source>
        <strain evidence="3 4">DSM 102126</strain>
    </source>
</reference>
<feature type="compositionally biased region" description="Pro residues" evidence="1">
    <location>
        <begin position="131"/>
        <end position="140"/>
    </location>
</feature>
<feature type="compositionally biased region" description="Low complexity" evidence="1">
    <location>
        <begin position="180"/>
        <end position="193"/>
    </location>
</feature>
<dbReference type="OrthoDB" id="3871904at2"/>
<evidence type="ECO:0000256" key="2">
    <source>
        <dbReference type="SAM" id="Phobius"/>
    </source>
</evidence>
<keyword evidence="2" id="KW-0812">Transmembrane</keyword>
<keyword evidence="4" id="KW-1185">Reference proteome</keyword>
<feature type="transmembrane region" description="Helical" evidence="2">
    <location>
        <begin position="147"/>
        <end position="169"/>
    </location>
</feature>
<evidence type="ECO:0000313" key="3">
    <source>
        <dbReference type="EMBL" id="MXQ66729.1"/>
    </source>
</evidence>
<organism evidence="3 4">
    <name type="scientific">Actinomadura rayongensis</name>
    <dbReference type="NCBI Taxonomy" id="1429076"/>
    <lineage>
        <taxon>Bacteria</taxon>
        <taxon>Bacillati</taxon>
        <taxon>Actinomycetota</taxon>
        <taxon>Actinomycetes</taxon>
        <taxon>Streptosporangiales</taxon>
        <taxon>Thermomonosporaceae</taxon>
        <taxon>Actinomadura</taxon>
    </lineage>
</organism>
<proteinExistence type="predicted"/>
<dbReference type="Proteomes" id="UP000431901">
    <property type="component" value="Unassembled WGS sequence"/>
</dbReference>
<protein>
    <submittedName>
        <fullName evidence="3">Uncharacterized protein</fullName>
    </submittedName>
</protein>
<keyword evidence="2" id="KW-1133">Transmembrane helix</keyword>
<accession>A0A6I4W7I0</accession>
<feature type="compositionally biased region" description="Basic and acidic residues" evidence="1">
    <location>
        <begin position="13"/>
        <end position="28"/>
    </location>
</feature>
<sequence length="334" mass="34080">MPRCTHCGALLDTNRHAADDATARDEPVRPPWATDPPPGGYEPSGGGFNPSAGGHGPPPGDSGPSAGGFNPAAGGHESATARDEGARGGFGLPPAGPKHETTALSPEPWNVPVPPPPAEERTTPLADEPWNHPPIWQPPPPRRRSPVPWIALAAGIVVLAVVAVGIVLWPSGSPGGRGGATAAPTSAGPSASTIAESPTPDGDVHVQAQAVDALLTEMGSTRRELGSAIENGCTVSDLQAVRDARQSQLAKAQSLDVGALTNGAEMRDALVRALQASVDSNSRYLDQAPGCPTDSDPVIAAANERASAAKREFLGYWSTVAAAENLPSRAEGDI</sequence>
<comment type="caution">
    <text evidence="3">The sequence shown here is derived from an EMBL/GenBank/DDBJ whole genome shotgun (WGS) entry which is preliminary data.</text>
</comment>
<evidence type="ECO:0000256" key="1">
    <source>
        <dbReference type="SAM" id="MobiDB-lite"/>
    </source>
</evidence>
<dbReference type="AlphaFoldDB" id="A0A6I4W7I0"/>
<dbReference type="RefSeq" id="WP_161104934.1">
    <property type="nucleotide sequence ID" value="NZ_JBHLYI010000003.1"/>
</dbReference>
<feature type="region of interest" description="Disordered" evidence="1">
    <location>
        <begin position="174"/>
        <end position="202"/>
    </location>
</feature>
<dbReference type="EMBL" id="WUTW01000005">
    <property type="protein sequence ID" value="MXQ66729.1"/>
    <property type="molecule type" value="Genomic_DNA"/>
</dbReference>
<name>A0A6I4W7I0_9ACTN</name>
<feature type="compositionally biased region" description="Pro residues" evidence="1">
    <location>
        <begin position="29"/>
        <end position="40"/>
    </location>
</feature>